<proteinExistence type="predicted"/>
<dbReference type="EMBL" id="JACEFO010002444">
    <property type="protein sequence ID" value="KAF8660401.1"/>
    <property type="molecule type" value="Genomic_DNA"/>
</dbReference>
<organism evidence="2 3">
    <name type="scientific">Digitaria exilis</name>
    <dbReference type="NCBI Taxonomy" id="1010633"/>
    <lineage>
        <taxon>Eukaryota</taxon>
        <taxon>Viridiplantae</taxon>
        <taxon>Streptophyta</taxon>
        <taxon>Embryophyta</taxon>
        <taxon>Tracheophyta</taxon>
        <taxon>Spermatophyta</taxon>
        <taxon>Magnoliopsida</taxon>
        <taxon>Liliopsida</taxon>
        <taxon>Poales</taxon>
        <taxon>Poaceae</taxon>
        <taxon>PACMAD clade</taxon>
        <taxon>Panicoideae</taxon>
        <taxon>Panicodae</taxon>
        <taxon>Paniceae</taxon>
        <taxon>Anthephorinae</taxon>
        <taxon>Digitaria</taxon>
    </lineage>
</organism>
<evidence type="ECO:0000313" key="2">
    <source>
        <dbReference type="EMBL" id="KAF8660401.1"/>
    </source>
</evidence>
<gene>
    <name evidence="2" type="ORF">HU200_057983</name>
</gene>
<feature type="region of interest" description="Disordered" evidence="1">
    <location>
        <begin position="11"/>
        <end position="37"/>
    </location>
</feature>
<accession>A0A835E429</accession>
<evidence type="ECO:0000313" key="3">
    <source>
        <dbReference type="Proteomes" id="UP000636709"/>
    </source>
</evidence>
<dbReference type="OrthoDB" id="694709at2759"/>
<dbReference type="AlphaFoldDB" id="A0A835E429"/>
<dbReference type="Proteomes" id="UP000636709">
    <property type="component" value="Unassembled WGS sequence"/>
</dbReference>
<feature type="compositionally biased region" description="Low complexity" evidence="1">
    <location>
        <begin position="152"/>
        <end position="164"/>
    </location>
</feature>
<reference evidence="2" key="1">
    <citation type="submission" date="2020-07" db="EMBL/GenBank/DDBJ databases">
        <title>Genome sequence and genetic diversity analysis of an under-domesticated orphan crop, white fonio (Digitaria exilis).</title>
        <authorList>
            <person name="Bennetzen J.L."/>
            <person name="Chen S."/>
            <person name="Ma X."/>
            <person name="Wang X."/>
            <person name="Yssel A.E.J."/>
            <person name="Chaluvadi S.R."/>
            <person name="Johnson M."/>
            <person name="Gangashetty P."/>
            <person name="Hamidou F."/>
            <person name="Sanogo M.D."/>
            <person name="Zwaenepoel A."/>
            <person name="Wallace J."/>
            <person name="Van De Peer Y."/>
            <person name="Van Deynze A."/>
        </authorList>
    </citation>
    <scope>NUCLEOTIDE SEQUENCE</scope>
    <source>
        <tissue evidence="2">Leaves</tissue>
    </source>
</reference>
<keyword evidence="3" id="KW-1185">Reference proteome</keyword>
<name>A0A835E429_9POAL</name>
<evidence type="ECO:0000256" key="1">
    <source>
        <dbReference type="SAM" id="MobiDB-lite"/>
    </source>
</evidence>
<protein>
    <submittedName>
        <fullName evidence="2">Uncharacterized protein</fullName>
    </submittedName>
</protein>
<comment type="caution">
    <text evidence="2">The sequence shown here is derived from an EMBL/GenBank/DDBJ whole genome shotgun (WGS) entry which is preliminary data.</text>
</comment>
<dbReference type="PANTHER" id="PTHR31509">
    <property type="entry name" value="BPS1-LIKE PROTEIN"/>
    <property type="match status" value="1"/>
</dbReference>
<feature type="region of interest" description="Disordered" evidence="1">
    <location>
        <begin position="149"/>
        <end position="178"/>
    </location>
</feature>
<sequence length="326" mass="33210">MFLTDKYSSLLPPHHHHSDAATAAPPKSSSSSRRRQQKQLVAGSKAACFDAALAARLRALLPLPASSSPLEALARLADLLALTLAEAAPALAGEGDAAAVAAHLDAGVALLDACNAITARIERLRRRRLLARFALHLLASPAAADEGRGRARAALADRGGSAAASPPPPPLPSLPFDQPRGRLSAAARVLVAVNAVSSFAAASAAAVLGGGGAPATAFPRISGVAEFPWAEPFNAVSTQLSVLAASNASEVDAIDAAVQRLASALDGSDEAALRAAAQDVEKRTEELTPRLDRLSDAVNGVFRAALGLRNAELGSFMAGAADKTCI</sequence>